<proteinExistence type="predicted"/>
<dbReference type="InterPro" id="IPR006616">
    <property type="entry name" value="DM9_repeat"/>
</dbReference>
<dbReference type="PANTHER" id="PTHR31649">
    <property type="entry name" value="AGAP009604-PA"/>
    <property type="match status" value="1"/>
</dbReference>
<dbReference type="SMART" id="SM00696">
    <property type="entry name" value="DM9"/>
    <property type="match status" value="2"/>
</dbReference>
<keyword evidence="2" id="KW-1185">Reference proteome</keyword>
<sequence>MAGSTTFSWVNSCIGDKTVPPMAVPMGFDAQGHPIYIERAHFNNELTPAHVVPARRVAYVPHNGKEHIVENYQLLCINLKWVPAQGGQVPPGAVQTGHNKDGSPLYVGRVCHGGAWIVGKIHPKFSVCCFPCHGQELTADKYEALVCHM</sequence>
<reference evidence="1" key="1">
    <citation type="journal article" date="2023" name="G3 (Bethesda)">
        <title>Whole genome assemblies of Zophobas morio and Tenebrio molitor.</title>
        <authorList>
            <person name="Kaur S."/>
            <person name="Stinson S.A."/>
            <person name="diCenzo G.C."/>
        </authorList>
    </citation>
    <scope>NUCLEOTIDE SEQUENCE</scope>
    <source>
        <strain evidence="1">QUZm001</strain>
    </source>
</reference>
<evidence type="ECO:0000313" key="2">
    <source>
        <dbReference type="Proteomes" id="UP001168821"/>
    </source>
</evidence>
<name>A0AA38M6C6_9CUCU</name>
<comment type="caution">
    <text evidence="1">The sequence shown here is derived from an EMBL/GenBank/DDBJ whole genome shotgun (WGS) entry which is preliminary data.</text>
</comment>
<accession>A0AA38M6C6</accession>
<gene>
    <name evidence="1" type="ORF">Zmor_026853</name>
</gene>
<organism evidence="1 2">
    <name type="scientific">Zophobas morio</name>
    <dbReference type="NCBI Taxonomy" id="2755281"/>
    <lineage>
        <taxon>Eukaryota</taxon>
        <taxon>Metazoa</taxon>
        <taxon>Ecdysozoa</taxon>
        <taxon>Arthropoda</taxon>
        <taxon>Hexapoda</taxon>
        <taxon>Insecta</taxon>
        <taxon>Pterygota</taxon>
        <taxon>Neoptera</taxon>
        <taxon>Endopterygota</taxon>
        <taxon>Coleoptera</taxon>
        <taxon>Polyphaga</taxon>
        <taxon>Cucujiformia</taxon>
        <taxon>Tenebrionidae</taxon>
        <taxon>Zophobas</taxon>
    </lineage>
</organism>
<dbReference type="Proteomes" id="UP001168821">
    <property type="component" value="Unassembled WGS sequence"/>
</dbReference>
<dbReference type="PANTHER" id="PTHR31649:SF10">
    <property type="entry name" value="IP19903P-RELATED"/>
    <property type="match status" value="1"/>
</dbReference>
<protein>
    <submittedName>
        <fullName evidence="1">Uncharacterized protein</fullName>
    </submittedName>
</protein>
<dbReference type="EMBL" id="JALNTZ010000008">
    <property type="protein sequence ID" value="KAJ3644182.1"/>
    <property type="molecule type" value="Genomic_DNA"/>
</dbReference>
<evidence type="ECO:0000313" key="1">
    <source>
        <dbReference type="EMBL" id="KAJ3644182.1"/>
    </source>
</evidence>
<dbReference type="Pfam" id="PF11901">
    <property type="entry name" value="DM9"/>
    <property type="match status" value="1"/>
</dbReference>
<dbReference type="AlphaFoldDB" id="A0AA38M6C6"/>